<organism evidence="1 2">
    <name type="scientific">Dreissena polymorpha</name>
    <name type="common">Zebra mussel</name>
    <name type="synonym">Mytilus polymorpha</name>
    <dbReference type="NCBI Taxonomy" id="45954"/>
    <lineage>
        <taxon>Eukaryota</taxon>
        <taxon>Metazoa</taxon>
        <taxon>Spiralia</taxon>
        <taxon>Lophotrochozoa</taxon>
        <taxon>Mollusca</taxon>
        <taxon>Bivalvia</taxon>
        <taxon>Autobranchia</taxon>
        <taxon>Heteroconchia</taxon>
        <taxon>Euheterodonta</taxon>
        <taxon>Imparidentia</taxon>
        <taxon>Neoheterodontei</taxon>
        <taxon>Myida</taxon>
        <taxon>Dreissenoidea</taxon>
        <taxon>Dreissenidae</taxon>
        <taxon>Dreissena</taxon>
    </lineage>
</organism>
<reference evidence="1" key="1">
    <citation type="journal article" date="2019" name="bioRxiv">
        <title>The Genome of the Zebra Mussel, Dreissena polymorpha: A Resource for Invasive Species Research.</title>
        <authorList>
            <person name="McCartney M.A."/>
            <person name="Auch B."/>
            <person name="Kono T."/>
            <person name="Mallez S."/>
            <person name="Zhang Y."/>
            <person name="Obille A."/>
            <person name="Becker A."/>
            <person name="Abrahante J.E."/>
            <person name="Garbe J."/>
            <person name="Badalamenti J.P."/>
            <person name="Herman A."/>
            <person name="Mangelson H."/>
            <person name="Liachko I."/>
            <person name="Sullivan S."/>
            <person name="Sone E.D."/>
            <person name="Koren S."/>
            <person name="Silverstein K.A.T."/>
            <person name="Beckman K.B."/>
            <person name="Gohl D.M."/>
        </authorList>
    </citation>
    <scope>NUCLEOTIDE SEQUENCE</scope>
    <source>
        <strain evidence="1">Duluth1</strain>
        <tissue evidence="1">Whole animal</tissue>
    </source>
</reference>
<reference evidence="1" key="2">
    <citation type="submission" date="2020-11" db="EMBL/GenBank/DDBJ databases">
        <authorList>
            <person name="McCartney M.A."/>
            <person name="Auch B."/>
            <person name="Kono T."/>
            <person name="Mallez S."/>
            <person name="Becker A."/>
            <person name="Gohl D.M."/>
            <person name="Silverstein K.A.T."/>
            <person name="Koren S."/>
            <person name="Bechman K.B."/>
            <person name="Herman A."/>
            <person name="Abrahante J.E."/>
            <person name="Garbe J."/>
        </authorList>
    </citation>
    <scope>NUCLEOTIDE SEQUENCE</scope>
    <source>
        <strain evidence="1">Duluth1</strain>
        <tissue evidence="1">Whole animal</tissue>
    </source>
</reference>
<dbReference type="EMBL" id="JAIWYP010000015">
    <property type="protein sequence ID" value="KAH3702237.1"/>
    <property type="molecule type" value="Genomic_DNA"/>
</dbReference>
<protein>
    <submittedName>
        <fullName evidence="1">Uncharacterized protein</fullName>
    </submittedName>
</protein>
<evidence type="ECO:0000313" key="2">
    <source>
        <dbReference type="Proteomes" id="UP000828390"/>
    </source>
</evidence>
<gene>
    <name evidence="1" type="ORF">DPMN_077245</name>
</gene>
<accession>A0A9D3YKL1</accession>
<dbReference type="Proteomes" id="UP000828390">
    <property type="component" value="Unassembled WGS sequence"/>
</dbReference>
<comment type="caution">
    <text evidence="1">The sequence shown here is derived from an EMBL/GenBank/DDBJ whole genome shotgun (WGS) entry which is preliminary data.</text>
</comment>
<evidence type="ECO:0000313" key="1">
    <source>
        <dbReference type="EMBL" id="KAH3702237.1"/>
    </source>
</evidence>
<proteinExistence type="predicted"/>
<dbReference type="AlphaFoldDB" id="A0A9D3YKL1"/>
<keyword evidence="2" id="KW-1185">Reference proteome</keyword>
<name>A0A9D3YKL1_DREPO</name>
<sequence length="273" mass="31021">MPGVSKFGFAALRPKTKAMYTGFLLAFIVGVLEADFIRNPSSTWYDGYIKCRQSGLDMATWWDVTPDMNITYPIWFNGFEVRVNYLDRFFDLAKLPKNKIAYVRCMNSTSFANDVRMTFEEGRRYCQNQPSGSHMDVPLVNHTNLHLFGFSIITWYWIQAVEIGQFLNSEDLTVYCFVLIGFDRVRKDNCTKHYSSICINETVHDAIRYVGQESLTPNYGPTSSSTTMPSSVVTSEFMTSLVTSETYLGVDVATSTLNTSFHLNDSTSDPKSK</sequence>